<keyword evidence="7" id="KW-1185">Reference proteome</keyword>
<dbReference type="PANTHER" id="PTHR43017:SF1">
    <property type="entry name" value="ACETYLTRANSFERASE YJL218W-RELATED"/>
    <property type="match status" value="1"/>
</dbReference>
<dbReference type="EMBL" id="JAGRRH010000023">
    <property type="protein sequence ID" value="KAG7344502.1"/>
    <property type="molecule type" value="Genomic_DNA"/>
</dbReference>
<reference evidence="6" key="1">
    <citation type="journal article" date="2021" name="Sci. Rep.">
        <title>Diploid genomic architecture of Nitzschia inconspicua, an elite biomass production diatom.</title>
        <authorList>
            <person name="Oliver A."/>
            <person name="Podell S."/>
            <person name="Pinowska A."/>
            <person name="Traller J.C."/>
            <person name="Smith S.R."/>
            <person name="McClure R."/>
            <person name="Beliaev A."/>
            <person name="Bohutskyi P."/>
            <person name="Hill E.A."/>
            <person name="Rabines A."/>
            <person name="Zheng H."/>
            <person name="Allen L.Z."/>
            <person name="Kuo A."/>
            <person name="Grigoriev I.V."/>
            <person name="Allen A.E."/>
            <person name="Hazlebeck D."/>
            <person name="Allen E.E."/>
        </authorList>
    </citation>
    <scope>NUCLEOTIDE SEQUENCE</scope>
    <source>
        <strain evidence="6">Hildebrandi</strain>
    </source>
</reference>
<dbReference type="SMART" id="SM01266">
    <property type="entry name" value="Mac"/>
    <property type="match status" value="1"/>
</dbReference>
<organism evidence="6 7">
    <name type="scientific">Nitzschia inconspicua</name>
    <dbReference type="NCBI Taxonomy" id="303405"/>
    <lineage>
        <taxon>Eukaryota</taxon>
        <taxon>Sar</taxon>
        <taxon>Stramenopiles</taxon>
        <taxon>Ochrophyta</taxon>
        <taxon>Bacillariophyta</taxon>
        <taxon>Bacillariophyceae</taxon>
        <taxon>Bacillariophycidae</taxon>
        <taxon>Bacillariales</taxon>
        <taxon>Bacillariaceae</taxon>
        <taxon>Nitzschia</taxon>
    </lineage>
</organism>
<keyword evidence="4" id="KW-0012">Acyltransferase</keyword>
<evidence type="ECO:0000256" key="2">
    <source>
        <dbReference type="ARBA" id="ARBA00022679"/>
    </source>
</evidence>
<evidence type="ECO:0000256" key="3">
    <source>
        <dbReference type="ARBA" id="ARBA00022737"/>
    </source>
</evidence>
<dbReference type="Pfam" id="PF12464">
    <property type="entry name" value="Mac"/>
    <property type="match status" value="1"/>
</dbReference>
<dbReference type="InterPro" id="IPR024688">
    <property type="entry name" value="Mac_dom"/>
</dbReference>
<keyword evidence="3" id="KW-0677">Repeat</keyword>
<comment type="caution">
    <text evidence="6">The sequence shown here is derived from an EMBL/GenBank/DDBJ whole genome shotgun (WGS) entry which is preliminary data.</text>
</comment>
<accession>A0A9K3PEF4</accession>
<dbReference type="AlphaFoldDB" id="A0A9K3PEF4"/>
<dbReference type="PANTHER" id="PTHR43017">
    <property type="entry name" value="GALACTOSIDE O-ACETYLTRANSFERASE"/>
    <property type="match status" value="1"/>
</dbReference>
<gene>
    <name evidence="6" type="ORF">IV203_022510</name>
</gene>
<evidence type="ECO:0000256" key="4">
    <source>
        <dbReference type="ARBA" id="ARBA00023315"/>
    </source>
</evidence>
<protein>
    <submittedName>
        <fullName evidence="6">Maltose O-acetyltransferase</fullName>
    </submittedName>
</protein>
<dbReference type="OrthoDB" id="25818at2759"/>
<name>A0A9K3PEF4_9STRA</name>
<dbReference type="Proteomes" id="UP000693970">
    <property type="component" value="Unassembled WGS sequence"/>
</dbReference>
<evidence type="ECO:0000256" key="1">
    <source>
        <dbReference type="ARBA" id="ARBA00007274"/>
    </source>
</evidence>
<sequence length="203" mass="21968">MLSSSSPPPSKSEKDKMLAGELYNAFDPELVAERQAAKELCFQYNRLSPVQENDERKQILQKLLRVDDAWIESPFHVDYGLHLKLGKNFYANHGCTILDCNRIDIGDNCMLAPHVCISAATHPLEVERRARGEEFTASITIGNNVWIGANATICPGITLGNGVVVGAGAVVTKSFPDNVVIGGVPAKILKKVPGNDNQANAGK</sequence>
<reference evidence="6" key="2">
    <citation type="submission" date="2021-04" db="EMBL/GenBank/DDBJ databases">
        <authorList>
            <person name="Podell S."/>
        </authorList>
    </citation>
    <scope>NUCLEOTIDE SEQUENCE</scope>
    <source>
        <strain evidence="6">Hildebrandi</strain>
    </source>
</reference>
<evidence type="ECO:0000259" key="5">
    <source>
        <dbReference type="SMART" id="SM01266"/>
    </source>
</evidence>
<dbReference type="Pfam" id="PF00132">
    <property type="entry name" value="Hexapep"/>
    <property type="match status" value="1"/>
</dbReference>
<dbReference type="InterPro" id="IPR001451">
    <property type="entry name" value="Hexapep"/>
</dbReference>
<dbReference type="FunFam" id="2.160.10.10:FF:000025">
    <property type="entry name" value="Hexapeptide-repeat containing-acetyltransferase"/>
    <property type="match status" value="1"/>
</dbReference>
<evidence type="ECO:0000313" key="6">
    <source>
        <dbReference type="EMBL" id="KAG7344502.1"/>
    </source>
</evidence>
<proteinExistence type="inferred from homology"/>
<feature type="domain" description="Maltose/galactoside acetyltransferase" evidence="5">
    <location>
        <begin position="14"/>
        <end position="68"/>
    </location>
</feature>
<dbReference type="CDD" id="cd03357">
    <property type="entry name" value="LbH_MAT_GAT"/>
    <property type="match status" value="1"/>
</dbReference>
<evidence type="ECO:0000313" key="7">
    <source>
        <dbReference type="Proteomes" id="UP000693970"/>
    </source>
</evidence>
<keyword evidence="2" id="KW-0808">Transferase</keyword>
<comment type="similarity">
    <text evidence="1">Belongs to the transferase hexapeptide repeat family.</text>
</comment>
<dbReference type="InterPro" id="IPR039369">
    <property type="entry name" value="LacA-like"/>
</dbReference>
<dbReference type="GO" id="GO:0008870">
    <property type="term" value="F:galactoside O-acetyltransferase activity"/>
    <property type="evidence" value="ECO:0007669"/>
    <property type="project" value="TreeGrafter"/>
</dbReference>